<reference evidence="10" key="2">
    <citation type="submission" date="2020-11" db="EMBL/GenBank/DDBJ databases">
        <authorList>
            <person name="Cecchin M."/>
            <person name="Marcolungo L."/>
            <person name="Rossato M."/>
            <person name="Girolomoni L."/>
            <person name="Cosentino E."/>
            <person name="Cuine S."/>
            <person name="Li-Beisson Y."/>
            <person name="Delledonne M."/>
            <person name="Ballottari M."/>
        </authorList>
    </citation>
    <scope>NUCLEOTIDE SEQUENCE</scope>
    <source>
        <strain evidence="10">211/11P</strain>
        <tissue evidence="10">Whole cell</tissue>
    </source>
</reference>
<evidence type="ECO:0000313" key="11">
    <source>
        <dbReference type="Proteomes" id="UP001055712"/>
    </source>
</evidence>
<dbReference type="OrthoDB" id="508212at2759"/>
<evidence type="ECO:0000256" key="5">
    <source>
        <dbReference type="ARBA" id="ARBA00022946"/>
    </source>
</evidence>
<evidence type="ECO:0000256" key="2">
    <source>
        <dbReference type="ARBA" id="ARBA00022528"/>
    </source>
</evidence>
<evidence type="ECO:0000256" key="7">
    <source>
        <dbReference type="ARBA" id="ARBA00023098"/>
    </source>
</evidence>
<comment type="subcellular location">
    <subcellularLocation>
        <location evidence="1">Plastid</location>
        <location evidence="1">Chloroplast</location>
    </subcellularLocation>
</comment>
<evidence type="ECO:0000256" key="4">
    <source>
        <dbReference type="ARBA" id="ARBA00022801"/>
    </source>
</evidence>
<dbReference type="InterPro" id="IPR029058">
    <property type="entry name" value="AB_hydrolase_fold"/>
</dbReference>
<evidence type="ECO:0000256" key="8">
    <source>
        <dbReference type="SAM" id="SignalP"/>
    </source>
</evidence>
<dbReference type="GO" id="GO:0016042">
    <property type="term" value="P:lipid catabolic process"/>
    <property type="evidence" value="ECO:0007669"/>
    <property type="project" value="UniProtKB-KW"/>
</dbReference>
<evidence type="ECO:0000256" key="1">
    <source>
        <dbReference type="ARBA" id="ARBA00004229"/>
    </source>
</evidence>
<keyword evidence="6" id="KW-0442">Lipid degradation</keyword>
<gene>
    <name evidence="10" type="ORF">D9Q98_009030</name>
</gene>
<comment type="caution">
    <text evidence="10">The sequence shown here is derived from an EMBL/GenBank/DDBJ whole genome shotgun (WGS) entry which is preliminary data.</text>
</comment>
<keyword evidence="2" id="KW-0150">Chloroplast</keyword>
<dbReference type="GO" id="GO:0009507">
    <property type="term" value="C:chloroplast"/>
    <property type="evidence" value="ECO:0007669"/>
    <property type="project" value="UniProtKB-SubCell"/>
</dbReference>
<dbReference type="EMBL" id="SIDB01000012">
    <property type="protein sequence ID" value="KAI3425262.1"/>
    <property type="molecule type" value="Genomic_DNA"/>
</dbReference>
<keyword evidence="11" id="KW-1185">Reference proteome</keyword>
<name>A0A9D4TH19_CHLVU</name>
<dbReference type="SUPFAM" id="SSF53474">
    <property type="entry name" value="alpha/beta-Hydrolases"/>
    <property type="match status" value="1"/>
</dbReference>
<sequence>MLGPPEKRLAAVAILALSLAGLILTTHAAGQVMTMSTGPGCSSAPALFLDVLEQVPAPPADALCSWLIQPDGVQPTTCQLISFVEGALTGSSGRNRSCDVSGQIALEGGPQQLEDLRPLPPGSFNDVPARYAAEGATFYWLYAVVRNLNYWQPCALEGRAWPPPAGWQVHTTLSLTERGELVPFGVVMSNPSTSQLVVALRGTMTQYEWTLDLSYNQTAASPDVFPTPVHAGFGQTFSEVWPDIEAALEELVVVNMTASQVFVVGHSLGAATATLVSYAAQQYLNEQLAEAAPVVDAVLVAPPNAGPSGFVEAFNQLVNARSLAFEYDIIPQALCTPSMPACGPSDGGSLGGLVSPDSAGFVPTNQPGNVSAWSYSQIGGSLPIQASEMPQNSAAWPALDNIQLCWASEFLSASHDCSYTCFTSQFVPGTAAAQHNECWLAERPEGAEGSYCRGWPAVPVSYPGMAGAAAPAPSP</sequence>
<keyword evidence="4" id="KW-0378">Hydrolase</keyword>
<feature type="chain" id="PRO_5038910121" description="Fungal lipase-type domain-containing protein" evidence="8">
    <location>
        <begin position="31"/>
        <end position="475"/>
    </location>
</feature>
<keyword evidence="5" id="KW-0809">Transit peptide</keyword>
<evidence type="ECO:0000313" key="10">
    <source>
        <dbReference type="EMBL" id="KAI3425262.1"/>
    </source>
</evidence>
<keyword evidence="7" id="KW-0443">Lipid metabolism</keyword>
<dbReference type="Pfam" id="PF01764">
    <property type="entry name" value="Lipase_3"/>
    <property type="match status" value="1"/>
</dbReference>
<evidence type="ECO:0000259" key="9">
    <source>
        <dbReference type="Pfam" id="PF01764"/>
    </source>
</evidence>
<dbReference type="InterPro" id="IPR002921">
    <property type="entry name" value="Fungal_lipase-type"/>
</dbReference>
<dbReference type="CDD" id="cd00519">
    <property type="entry name" value="Lipase_3"/>
    <property type="match status" value="1"/>
</dbReference>
<dbReference type="Proteomes" id="UP001055712">
    <property type="component" value="Unassembled WGS sequence"/>
</dbReference>
<feature type="signal peptide" evidence="8">
    <location>
        <begin position="1"/>
        <end position="30"/>
    </location>
</feature>
<evidence type="ECO:0000256" key="3">
    <source>
        <dbReference type="ARBA" id="ARBA00022640"/>
    </source>
</evidence>
<organism evidence="10 11">
    <name type="scientific">Chlorella vulgaris</name>
    <name type="common">Green alga</name>
    <dbReference type="NCBI Taxonomy" id="3077"/>
    <lineage>
        <taxon>Eukaryota</taxon>
        <taxon>Viridiplantae</taxon>
        <taxon>Chlorophyta</taxon>
        <taxon>core chlorophytes</taxon>
        <taxon>Trebouxiophyceae</taxon>
        <taxon>Chlorellales</taxon>
        <taxon>Chlorellaceae</taxon>
        <taxon>Chlorella clade</taxon>
        <taxon>Chlorella</taxon>
    </lineage>
</organism>
<feature type="domain" description="Fungal lipase-type" evidence="9">
    <location>
        <begin position="197"/>
        <end position="333"/>
    </location>
</feature>
<dbReference type="PANTHER" id="PTHR31403">
    <property type="entry name" value="PHOSPHOLIPASE A1-IBETA2, CHLOROPLASTIC"/>
    <property type="match status" value="1"/>
</dbReference>
<reference evidence="10" key="1">
    <citation type="journal article" date="2019" name="Plant J.">
        <title>Chlorella vulgaris genome assembly and annotation reveals the molecular basis for metabolic acclimation to high light conditions.</title>
        <authorList>
            <person name="Cecchin M."/>
            <person name="Marcolungo L."/>
            <person name="Rossato M."/>
            <person name="Girolomoni L."/>
            <person name="Cosentino E."/>
            <person name="Cuine S."/>
            <person name="Li-Beisson Y."/>
            <person name="Delledonne M."/>
            <person name="Ballottari M."/>
        </authorList>
    </citation>
    <scope>NUCLEOTIDE SEQUENCE</scope>
    <source>
        <strain evidence="10">211/11P</strain>
    </source>
</reference>
<evidence type="ECO:0000256" key="6">
    <source>
        <dbReference type="ARBA" id="ARBA00022963"/>
    </source>
</evidence>
<dbReference type="GO" id="GO:0004620">
    <property type="term" value="F:phospholipase activity"/>
    <property type="evidence" value="ECO:0007669"/>
    <property type="project" value="UniProtKB-ARBA"/>
</dbReference>
<accession>A0A9D4TH19</accession>
<dbReference type="AlphaFoldDB" id="A0A9D4TH19"/>
<protein>
    <recommendedName>
        <fullName evidence="9">Fungal lipase-type domain-containing protein</fullName>
    </recommendedName>
</protein>
<keyword evidence="8" id="KW-0732">Signal</keyword>
<keyword evidence="3" id="KW-0934">Plastid</keyword>
<proteinExistence type="predicted"/>
<dbReference type="Gene3D" id="3.40.50.1820">
    <property type="entry name" value="alpha/beta hydrolase"/>
    <property type="match status" value="1"/>
</dbReference>
<dbReference type="PANTHER" id="PTHR31403:SF7">
    <property type="entry name" value="PHOSPHOLIPASE A1-IGAMMA3, CHLOROPLASTIC"/>
    <property type="match status" value="1"/>
</dbReference>